<protein>
    <recommendedName>
        <fullName evidence="11 12">Small nuclear ribonucleoprotein Sm D2</fullName>
        <shortName evidence="12">Sm-D2</shortName>
    </recommendedName>
    <alternativeName>
        <fullName evidence="9 12">snRNP core protein D2</fullName>
    </alternativeName>
</protein>
<dbReference type="GO" id="GO:0005685">
    <property type="term" value="C:U1 snRNP"/>
    <property type="evidence" value="ECO:0007669"/>
    <property type="project" value="UniProtKB-ARBA"/>
</dbReference>
<evidence type="ECO:0000256" key="11">
    <source>
        <dbReference type="ARBA" id="ARBA00070085"/>
    </source>
</evidence>
<sequence length="114" mass="13135">MSVEPLVDRPRSELTEAELAKVEEYEFQYGPMSLLSQAVKSGSPVVVSCRNNHKLVARVKAFDRHCNMILENVKELWTEVERNDQGKKLREVDRERFVSKMFLRGDSVIIVVKA</sequence>
<comment type="subcellular location">
    <subcellularLocation>
        <location evidence="2">Cytoplasm</location>
        <location evidence="2">Cytosol</location>
    </subcellularLocation>
    <subcellularLocation>
        <location evidence="1 12">Nucleus</location>
    </subcellularLocation>
</comment>
<keyword evidence="6 12" id="KW-0508">mRNA splicing</keyword>
<dbReference type="Gene3D" id="2.30.30.100">
    <property type="match status" value="1"/>
</dbReference>
<evidence type="ECO:0000259" key="13">
    <source>
        <dbReference type="PROSITE" id="PS52002"/>
    </source>
</evidence>
<dbReference type="OrthoDB" id="437526at2759"/>
<feature type="domain" description="Sm" evidence="13">
    <location>
        <begin position="32"/>
        <end position="114"/>
    </location>
</feature>
<accession>A0A642UHX6</accession>
<comment type="similarity">
    <text evidence="3 12">Belongs to the snRNP core protein family.</text>
</comment>
<evidence type="ECO:0000256" key="4">
    <source>
        <dbReference type="ARBA" id="ARBA00022490"/>
    </source>
</evidence>
<keyword evidence="8 12" id="KW-0687">Ribonucleoprotein</keyword>
<evidence type="ECO:0000313" key="14">
    <source>
        <dbReference type="EMBL" id="KAA8899365.1"/>
    </source>
</evidence>
<evidence type="ECO:0000256" key="5">
    <source>
        <dbReference type="ARBA" id="ARBA00022664"/>
    </source>
</evidence>
<dbReference type="InterPro" id="IPR010920">
    <property type="entry name" value="LSM_dom_sf"/>
</dbReference>
<evidence type="ECO:0000256" key="10">
    <source>
        <dbReference type="ARBA" id="ARBA00058057"/>
    </source>
</evidence>
<evidence type="ECO:0000256" key="3">
    <source>
        <dbReference type="ARBA" id="ARBA00008146"/>
    </source>
</evidence>
<evidence type="ECO:0000256" key="1">
    <source>
        <dbReference type="ARBA" id="ARBA00004123"/>
    </source>
</evidence>
<dbReference type="OMA" id="DVKEMWT"/>
<evidence type="ECO:0000256" key="9">
    <source>
        <dbReference type="ARBA" id="ARBA00033125"/>
    </source>
</evidence>
<dbReference type="EMBL" id="SWFT01000124">
    <property type="protein sequence ID" value="KAA8899365.1"/>
    <property type="molecule type" value="Genomic_DNA"/>
</dbReference>
<dbReference type="GO" id="GO:0000974">
    <property type="term" value="C:Prp19 complex"/>
    <property type="evidence" value="ECO:0007669"/>
    <property type="project" value="UniProtKB-ARBA"/>
</dbReference>
<keyword evidence="7 12" id="KW-0539">Nucleus</keyword>
<dbReference type="GO" id="GO:0005829">
    <property type="term" value="C:cytosol"/>
    <property type="evidence" value="ECO:0007669"/>
    <property type="project" value="UniProtKB-SubCell"/>
</dbReference>
<dbReference type="RefSeq" id="XP_034010879.1">
    <property type="nucleotide sequence ID" value="XM_034157254.1"/>
</dbReference>
<dbReference type="CDD" id="cd01720">
    <property type="entry name" value="Sm_D2"/>
    <property type="match status" value="1"/>
</dbReference>
<dbReference type="GO" id="GO:0005681">
    <property type="term" value="C:spliceosomal complex"/>
    <property type="evidence" value="ECO:0007669"/>
    <property type="project" value="UniProtKB-ARBA"/>
</dbReference>
<evidence type="ECO:0000313" key="15">
    <source>
        <dbReference type="Proteomes" id="UP000449547"/>
    </source>
</evidence>
<dbReference type="SUPFAM" id="SSF50182">
    <property type="entry name" value="Sm-like ribonucleoproteins"/>
    <property type="match status" value="1"/>
</dbReference>
<keyword evidence="4" id="KW-0963">Cytoplasm</keyword>
<evidence type="ECO:0000256" key="12">
    <source>
        <dbReference type="RuleBase" id="RU365051"/>
    </source>
</evidence>
<dbReference type="Pfam" id="PF01423">
    <property type="entry name" value="LSM"/>
    <property type="match status" value="1"/>
</dbReference>
<dbReference type="GO" id="GO:0005682">
    <property type="term" value="C:U5 snRNP"/>
    <property type="evidence" value="ECO:0007669"/>
    <property type="project" value="UniProtKB-ARBA"/>
</dbReference>
<evidence type="ECO:0000256" key="6">
    <source>
        <dbReference type="ARBA" id="ARBA00023187"/>
    </source>
</evidence>
<dbReference type="InterPro" id="IPR001163">
    <property type="entry name" value="Sm_dom_euk/arc"/>
</dbReference>
<keyword evidence="15" id="KW-1185">Reference proteome</keyword>
<dbReference type="GO" id="GO:0003723">
    <property type="term" value="F:RNA binding"/>
    <property type="evidence" value="ECO:0007669"/>
    <property type="project" value="InterPro"/>
</dbReference>
<dbReference type="Proteomes" id="UP000449547">
    <property type="component" value="Unassembled WGS sequence"/>
</dbReference>
<organism evidence="14 15">
    <name type="scientific">Diutina rugosa</name>
    <name type="common">Yeast</name>
    <name type="synonym">Candida rugosa</name>
    <dbReference type="NCBI Taxonomy" id="5481"/>
    <lineage>
        <taxon>Eukaryota</taxon>
        <taxon>Fungi</taxon>
        <taxon>Dikarya</taxon>
        <taxon>Ascomycota</taxon>
        <taxon>Saccharomycotina</taxon>
        <taxon>Pichiomycetes</taxon>
        <taxon>Debaryomycetaceae</taxon>
        <taxon>Diutina</taxon>
    </lineage>
</organism>
<evidence type="ECO:0000256" key="7">
    <source>
        <dbReference type="ARBA" id="ARBA00023242"/>
    </source>
</evidence>
<keyword evidence="5 12" id="KW-0507">mRNA processing</keyword>
<evidence type="ECO:0000256" key="8">
    <source>
        <dbReference type="ARBA" id="ARBA00023274"/>
    </source>
</evidence>
<comment type="caution">
    <text evidence="14">The sequence shown here is derived from an EMBL/GenBank/DDBJ whole genome shotgun (WGS) entry which is preliminary data.</text>
</comment>
<proteinExistence type="inferred from homology"/>
<dbReference type="VEuPathDB" id="FungiDB:DIURU_004387"/>
<gene>
    <name evidence="14" type="ORF">DIURU_004387</name>
</gene>
<dbReference type="InterPro" id="IPR027248">
    <property type="entry name" value="Sm_D2"/>
</dbReference>
<comment type="function">
    <text evidence="10">Plays a role in pre-mRNA splicing as a core component of the spliceosomal U1, U2, U4 and U5 small nuclear ribonucleoproteins (snRNPs), the building blocks of the spliceosome.</text>
</comment>
<dbReference type="FunFam" id="2.30.30.100:FF:000018">
    <property type="entry name" value="Small nuclear ribonucleoprotein Sm D2"/>
    <property type="match status" value="1"/>
</dbReference>
<dbReference type="PANTHER" id="PTHR12777">
    <property type="entry name" value="SMALL NUCLEAR RIBONUCLEOPROTEIN SM D2"/>
    <property type="match status" value="1"/>
</dbReference>
<dbReference type="SMART" id="SM00651">
    <property type="entry name" value="Sm"/>
    <property type="match status" value="1"/>
</dbReference>
<dbReference type="InterPro" id="IPR047575">
    <property type="entry name" value="Sm"/>
</dbReference>
<evidence type="ECO:0000256" key="2">
    <source>
        <dbReference type="ARBA" id="ARBA00004514"/>
    </source>
</evidence>
<reference evidence="14 15" key="1">
    <citation type="submission" date="2019-07" db="EMBL/GenBank/DDBJ databases">
        <title>Genome assembly of two rare yeast pathogens: Diutina rugosa and Trichomonascus ciferrii.</title>
        <authorList>
            <person name="Mixao V."/>
            <person name="Saus E."/>
            <person name="Hansen A."/>
            <person name="Lass-Flor C."/>
            <person name="Gabaldon T."/>
        </authorList>
    </citation>
    <scope>NUCLEOTIDE SEQUENCE [LARGE SCALE GENOMIC DNA]</scope>
    <source>
        <strain evidence="14 15">CBS 613</strain>
    </source>
</reference>
<dbReference type="GO" id="GO:0000398">
    <property type="term" value="P:mRNA splicing, via spliceosome"/>
    <property type="evidence" value="ECO:0007669"/>
    <property type="project" value="UniProtKB-ARBA"/>
</dbReference>
<name>A0A642UHX6_DIURU</name>
<dbReference type="PROSITE" id="PS52002">
    <property type="entry name" value="SM"/>
    <property type="match status" value="1"/>
</dbReference>
<dbReference type="GeneID" id="54783038"/>
<dbReference type="AlphaFoldDB" id="A0A642UHX6"/>